<evidence type="ECO:0000256" key="5">
    <source>
        <dbReference type="ARBA" id="ARBA00022729"/>
    </source>
</evidence>
<feature type="transmembrane region" description="Helical" evidence="9">
    <location>
        <begin position="294"/>
        <end position="313"/>
    </location>
</feature>
<dbReference type="GO" id="GO:0015846">
    <property type="term" value="P:polyamine transport"/>
    <property type="evidence" value="ECO:0007669"/>
    <property type="project" value="InterPro"/>
</dbReference>
<comment type="subcellular location">
    <subcellularLocation>
        <location evidence="1">Membrane</location>
        <topology evidence="1">Multi-pass membrane protein</topology>
    </subcellularLocation>
    <subcellularLocation>
        <location evidence="2">Periplasm</location>
    </subcellularLocation>
</comment>
<reference evidence="11 12" key="1">
    <citation type="journal article" date="2020" name="Int. J. Syst. Evol. Microbiol.">
        <title>Reclassification of Streptomyces castelarensis and Streptomyces sporoclivatus as later heterotypic synonyms of Streptomyces antimycoticus.</title>
        <authorList>
            <person name="Komaki H."/>
            <person name="Tamura T."/>
        </authorList>
    </citation>
    <scope>NUCLEOTIDE SEQUENCE [LARGE SCALE GENOMIC DNA]</scope>
    <source>
        <strain evidence="11 12">NBRC 100767</strain>
    </source>
</reference>
<dbReference type="EMBL" id="AP019620">
    <property type="protein sequence ID" value="BBJ47128.1"/>
    <property type="molecule type" value="Genomic_DNA"/>
</dbReference>
<keyword evidence="4 9" id="KW-0812">Transmembrane</keyword>
<gene>
    <name evidence="11" type="ORF">SSPO_098460</name>
</gene>
<keyword evidence="7 9" id="KW-1133">Transmembrane helix</keyword>
<evidence type="ECO:0000313" key="11">
    <source>
        <dbReference type="EMBL" id="BBJ47128.1"/>
    </source>
</evidence>
<keyword evidence="5" id="KW-0732">Signal</keyword>
<evidence type="ECO:0000256" key="3">
    <source>
        <dbReference type="ARBA" id="ARBA00022448"/>
    </source>
</evidence>
<dbReference type="PRINTS" id="PR00909">
    <property type="entry name" value="SPERMDNBNDNG"/>
</dbReference>
<dbReference type="SUPFAM" id="SSF53850">
    <property type="entry name" value="Periplasmic binding protein-like II"/>
    <property type="match status" value="1"/>
</dbReference>
<dbReference type="InterPro" id="IPR006059">
    <property type="entry name" value="SBP"/>
</dbReference>
<sequence>MAATAAVLVLLLPACGGDGQPGGNGPAASASLDPEADLSKQRLTVSTWDGYMPKDLPAQFKSAVGVPMTVAKHSTNEEIVAKLTASADSGIDVAFVSGQYAQALAEQGLLEPIHHDLVPHLKNLDPLAARLAHDKGNVTSVPYTWGTTGLCYRKDLLGYTPDSWNDLLKPRAAVKGKATMLKTERWLFLPAQKALGYSVNTTDKQQLAEIKKLLLSAKDGLLAYDDTTFGDRLRSGEAVLAEAWDGWCPTDDKRIGFIVLLYTEPAVVLGLLYSYLPLMVLPLYSAIERGDPRLRLDIGIVFSILGAVVGEFIGAKEGLGYLLLQTNYNFDIAGMFAVLVVLSVLGLIAHFIIRLAQKRLVFWAEENRVIGA</sequence>
<keyword evidence="6" id="KW-0574">Periplasm</keyword>
<accession>A0A499V409</accession>
<evidence type="ECO:0000259" key="10">
    <source>
        <dbReference type="Pfam" id="PF00528"/>
    </source>
</evidence>
<dbReference type="GO" id="GO:0042597">
    <property type="term" value="C:periplasmic space"/>
    <property type="evidence" value="ECO:0007669"/>
    <property type="project" value="UniProtKB-SubCell"/>
</dbReference>
<dbReference type="GO" id="GO:0055085">
    <property type="term" value="P:transmembrane transport"/>
    <property type="evidence" value="ECO:0007669"/>
    <property type="project" value="InterPro"/>
</dbReference>
<evidence type="ECO:0000256" key="7">
    <source>
        <dbReference type="ARBA" id="ARBA00022989"/>
    </source>
</evidence>
<dbReference type="GO" id="GO:0019808">
    <property type="term" value="F:polyamine binding"/>
    <property type="evidence" value="ECO:0007669"/>
    <property type="project" value="InterPro"/>
</dbReference>
<feature type="transmembrane region" description="Helical" evidence="9">
    <location>
        <begin position="333"/>
        <end position="353"/>
    </location>
</feature>
<keyword evidence="3" id="KW-0813">Transport</keyword>
<dbReference type="Gene3D" id="3.40.190.10">
    <property type="entry name" value="Periplasmic binding protein-like II"/>
    <property type="match status" value="2"/>
</dbReference>
<evidence type="ECO:0000256" key="6">
    <source>
        <dbReference type="ARBA" id="ARBA00022764"/>
    </source>
</evidence>
<feature type="domain" description="ABC transmembrane type-1" evidence="10">
    <location>
        <begin position="299"/>
        <end position="360"/>
    </location>
</feature>
<evidence type="ECO:0000256" key="1">
    <source>
        <dbReference type="ARBA" id="ARBA00004141"/>
    </source>
</evidence>
<evidence type="ECO:0000256" key="9">
    <source>
        <dbReference type="SAM" id="Phobius"/>
    </source>
</evidence>
<evidence type="ECO:0000256" key="2">
    <source>
        <dbReference type="ARBA" id="ARBA00004418"/>
    </source>
</evidence>
<dbReference type="InterPro" id="IPR000515">
    <property type="entry name" value="MetI-like"/>
</dbReference>
<dbReference type="Pfam" id="PF00528">
    <property type="entry name" value="BPD_transp_1"/>
    <property type="match status" value="1"/>
</dbReference>
<feature type="transmembrane region" description="Helical" evidence="9">
    <location>
        <begin position="266"/>
        <end position="287"/>
    </location>
</feature>
<dbReference type="Proteomes" id="UP000463951">
    <property type="component" value="Chromosome"/>
</dbReference>
<protein>
    <recommendedName>
        <fullName evidence="10">ABC transmembrane type-1 domain-containing protein</fullName>
    </recommendedName>
</protein>
<dbReference type="PANTHER" id="PTHR30222">
    <property type="entry name" value="SPERMIDINE/PUTRESCINE-BINDING PERIPLASMIC PROTEIN"/>
    <property type="match status" value="1"/>
</dbReference>
<proteinExistence type="predicted"/>
<keyword evidence="8 9" id="KW-0472">Membrane</keyword>
<dbReference type="InterPro" id="IPR001188">
    <property type="entry name" value="Sperm_putr-bd"/>
</dbReference>
<name>A0A499V409_9ACTN</name>
<evidence type="ECO:0000256" key="4">
    <source>
        <dbReference type="ARBA" id="ARBA00022692"/>
    </source>
</evidence>
<dbReference type="CDD" id="cd13590">
    <property type="entry name" value="PBP2_PotD_PotF_like"/>
    <property type="match status" value="1"/>
</dbReference>
<dbReference type="Pfam" id="PF13416">
    <property type="entry name" value="SBP_bac_8"/>
    <property type="match status" value="1"/>
</dbReference>
<dbReference type="AlphaFoldDB" id="A0A499V409"/>
<dbReference type="PANTHER" id="PTHR30222:SF17">
    <property type="entry name" value="SPERMIDINE_PUTRESCINE-BINDING PERIPLASMIC PROTEIN"/>
    <property type="match status" value="1"/>
</dbReference>
<evidence type="ECO:0000313" key="12">
    <source>
        <dbReference type="Proteomes" id="UP000463951"/>
    </source>
</evidence>
<organism evidence="11 12">
    <name type="scientific">Streptomyces antimycoticus</name>
    <dbReference type="NCBI Taxonomy" id="68175"/>
    <lineage>
        <taxon>Bacteria</taxon>
        <taxon>Bacillati</taxon>
        <taxon>Actinomycetota</taxon>
        <taxon>Actinomycetes</taxon>
        <taxon>Kitasatosporales</taxon>
        <taxon>Streptomycetaceae</taxon>
        <taxon>Streptomyces</taxon>
        <taxon>Streptomyces violaceusniger group</taxon>
    </lineage>
</organism>
<dbReference type="GO" id="GO:0016020">
    <property type="term" value="C:membrane"/>
    <property type="evidence" value="ECO:0007669"/>
    <property type="project" value="UniProtKB-SubCell"/>
</dbReference>
<evidence type="ECO:0000256" key="8">
    <source>
        <dbReference type="ARBA" id="ARBA00023136"/>
    </source>
</evidence>